<dbReference type="Pfam" id="PF08388">
    <property type="entry name" value="GIIM"/>
    <property type="match status" value="1"/>
</dbReference>
<dbReference type="SUPFAM" id="SSF56672">
    <property type="entry name" value="DNA/RNA polymerases"/>
    <property type="match status" value="1"/>
</dbReference>
<dbReference type="RefSeq" id="WP_340348684.1">
    <property type="nucleotide sequence ID" value="NZ_JBBKZT010000064.1"/>
</dbReference>
<dbReference type="EMBL" id="JBBKZT010000064">
    <property type="protein sequence ID" value="MEJ8852744.1"/>
    <property type="molecule type" value="Genomic_DNA"/>
</dbReference>
<dbReference type="InterPro" id="IPR043502">
    <property type="entry name" value="DNA/RNA_pol_sf"/>
</dbReference>
<evidence type="ECO:0000259" key="2">
    <source>
        <dbReference type="PROSITE" id="PS50878"/>
    </source>
</evidence>
<reference evidence="3 4" key="1">
    <citation type="submission" date="2024-03" db="EMBL/GenBank/DDBJ databases">
        <title>Novel species of the genus Variovorax.</title>
        <authorList>
            <person name="Liu Q."/>
            <person name="Xin Y.-H."/>
        </authorList>
    </citation>
    <scope>NUCLEOTIDE SEQUENCE [LARGE SCALE GENOMIC DNA]</scope>
    <source>
        <strain evidence="3 4">KACC 18900</strain>
    </source>
</reference>
<dbReference type="PANTHER" id="PTHR34047:SF8">
    <property type="entry name" value="PROTEIN YKFC"/>
    <property type="match status" value="1"/>
</dbReference>
<dbReference type="PROSITE" id="PS50878">
    <property type="entry name" value="RT_POL"/>
    <property type="match status" value="1"/>
</dbReference>
<dbReference type="InterPro" id="IPR000477">
    <property type="entry name" value="RT_dom"/>
</dbReference>
<dbReference type="PANTHER" id="PTHR34047">
    <property type="entry name" value="NUCLEAR INTRON MATURASE 1, MITOCHONDRIAL-RELATED"/>
    <property type="match status" value="1"/>
</dbReference>
<keyword evidence="4" id="KW-1185">Reference proteome</keyword>
<evidence type="ECO:0000313" key="4">
    <source>
        <dbReference type="Proteomes" id="UP001385892"/>
    </source>
</evidence>
<comment type="similarity">
    <text evidence="1">Belongs to the bacterial reverse transcriptase family.</text>
</comment>
<gene>
    <name evidence="3" type="ORF">WKW82_39545</name>
</gene>
<organism evidence="3 4">
    <name type="scientific">Variovorax rhizosphaerae</name>
    <dbReference type="NCBI Taxonomy" id="1836200"/>
    <lineage>
        <taxon>Bacteria</taxon>
        <taxon>Pseudomonadati</taxon>
        <taxon>Pseudomonadota</taxon>
        <taxon>Betaproteobacteria</taxon>
        <taxon>Burkholderiales</taxon>
        <taxon>Comamonadaceae</taxon>
        <taxon>Variovorax</taxon>
    </lineage>
</organism>
<feature type="domain" description="Reverse transcriptase" evidence="2">
    <location>
        <begin position="1"/>
        <end position="65"/>
    </location>
</feature>
<dbReference type="Proteomes" id="UP001385892">
    <property type="component" value="Unassembled WGS sequence"/>
</dbReference>
<dbReference type="InterPro" id="IPR013597">
    <property type="entry name" value="Mat_intron_G2"/>
</dbReference>
<evidence type="ECO:0000256" key="1">
    <source>
        <dbReference type="ARBA" id="ARBA00034120"/>
    </source>
</evidence>
<protein>
    <submittedName>
        <fullName evidence="3">Group II intron maturase-specific domain-containing protein</fullName>
    </submittedName>
</protein>
<sequence>MFPVRYADDFVILVHGTQQQAEAEAEAERDALAKALHDGMGLTLSPDKTRITDPADSFQFLGHRVSMRWDDRFGWSPRIEVPKTKAADLRHKVKQLTTRQTLHWSLDDLLQKLNPILRGWAHFYCYCTGAKDVLGGLDWYVRDRVWRWMRKKHPEASVRWLLRHRRPSRHRPTRRVWQGERHEQYQMGWLKVQRYIRRWMTPPDFTVVPGEPDA</sequence>
<comment type="caution">
    <text evidence="3">The sequence shown here is derived from an EMBL/GenBank/DDBJ whole genome shotgun (WGS) entry which is preliminary data.</text>
</comment>
<name>A0ABU8WZ95_9BURK</name>
<dbReference type="InterPro" id="IPR051083">
    <property type="entry name" value="GrpII_Intron_Splice-Mob/Def"/>
</dbReference>
<evidence type="ECO:0000313" key="3">
    <source>
        <dbReference type="EMBL" id="MEJ8852744.1"/>
    </source>
</evidence>
<proteinExistence type="inferred from homology"/>
<accession>A0ABU8WZ95</accession>